<dbReference type="AlphaFoldDB" id="A0A8X8BLZ7"/>
<reference evidence="8 9" key="1">
    <citation type="journal article" date="2021" name="Cell">
        <title>Tracing the genetic footprints of vertebrate landing in non-teleost ray-finned fishes.</title>
        <authorList>
            <person name="Bi X."/>
            <person name="Wang K."/>
            <person name="Yang L."/>
            <person name="Pan H."/>
            <person name="Jiang H."/>
            <person name="Wei Q."/>
            <person name="Fang M."/>
            <person name="Yu H."/>
            <person name="Zhu C."/>
            <person name="Cai Y."/>
            <person name="He Y."/>
            <person name="Gan X."/>
            <person name="Zeng H."/>
            <person name="Yu D."/>
            <person name="Zhu Y."/>
            <person name="Jiang H."/>
            <person name="Qiu Q."/>
            <person name="Yang H."/>
            <person name="Zhang Y.E."/>
            <person name="Wang W."/>
            <person name="Zhu M."/>
            <person name="He S."/>
            <person name="Zhang G."/>
        </authorList>
    </citation>
    <scope>NUCLEOTIDE SEQUENCE [LARGE SCALE GENOMIC DNA]</scope>
    <source>
        <strain evidence="8">Bchr_013</strain>
    </source>
</reference>
<evidence type="ECO:0000256" key="5">
    <source>
        <dbReference type="ARBA" id="ARBA00022824"/>
    </source>
</evidence>
<dbReference type="GO" id="GO:0016757">
    <property type="term" value="F:glycosyltransferase activity"/>
    <property type="evidence" value="ECO:0007669"/>
    <property type="project" value="UniProtKB-KW"/>
</dbReference>
<evidence type="ECO:0000256" key="3">
    <source>
        <dbReference type="ARBA" id="ARBA00022679"/>
    </source>
</evidence>
<evidence type="ECO:0000313" key="9">
    <source>
        <dbReference type="Proteomes" id="UP000886611"/>
    </source>
</evidence>
<organism evidence="8 9">
    <name type="scientific">Polypterus senegalus</name>
    <name type="common">Senegal bichir</name>
    <dbReference type="NCBI Taxonomy" id="55291"/>
    <lineage>
        <taxon>Eukaryota</taxon>
        <taxon>Metazoa</taxon>
        <taxon>Chordata</taxon>
        <taxon>Craniata</taxon>
        <taxon>Vertebrata</taxon>
        <taxon>Euteleostomi</taxon>
        <taxon>Actinopterygii</taxon>
        <taxon>Polypteriformes</taxon>
        <taxon>Polypteridae</taxon>
        <taxon>Polypterus</taxon>
    </lineage>
</organism>
<keyword evidence="5" id="KW-0256">Endoplasmic reticulum</keyword>
<keyword evidence="2 8" id="KW-0328">Glycosyltransferase</keyword>
<evidence type="ECO:0000256" key="4">
    <source>
        <dbReference type="ARBA" id="ARBA00022692"/>
    </source>
</evidence>
<dbReference type="Pfam" id="PF03901">
    <property type="entry name" value="Glyco_transf_22"/>
    <property type="match status" value="1"/>
</dbReference>
<keyword evidence="6" id="KW-1133">Transmembrane helix</keyword>
<comment type="caution">
    <text evidence="8">The sequence shown here is derived from an EMBL/GenBank/DDBJ whole genome shotgun (WGS) entry which is preliminary data.</text>
</comment>
<evidence type="ECO:0000256" key="1">
    <source>
        <dbReference type="ARBA" id="ARBA00004477"/>
    </source>
</evidence>
<evidence type="ECO:0000313" key="8">
    <source>
        <dbReference type="EMBL" id="KAG2460451.1"/>
    </source>
</evidence>
<feature type="non-terminal residue" evidence="8">
    <location>
        <position position="124"/>
    </location>
</feature>
<keyword evidence="7" id="KW-0472">Membrane</keyword>
<evidence type="ECO:0000256" key="2">
    <source>
        <dbReference type="ARBA" id="ARBA00022676"/>
    </source>
</evidence>
<evidence type="ECO:0000256" key="7">
    <source>
        <dbReference type="ARBA" id="ARBA00023136"/>
    </source>
</evidence>
<dbReference type="InterPro" id="IPR005599">
    <property type="entry name" value="GPI_mannosylTrfase"/>
</dbReference>
<gene>
    <name evidence="8" type="primary">Alg9_1</name>
    <name evidence="8" type="ORF">GTO96_0018696</name>
</gene>
<dbReference type="EMBL" id="JAATIS010005056">
    <property type="protein sequence ID" value="KAG2460451.1"/>
    <property type="molecule type" value="Genomic_DNA"/>
</dbReference>
<comment type="subcellular location">
    <subcellularLocation>
        <location evidence="1">Endoplasmic reticulum membrane</location>
        <topology evidence="1">Multi-pass membrane protein</topology>
    </subcellularLocation>
</comment>
<accession>A0A8X8BLZ7</accession>
<proteinExistence type="predicted"/>
<feature type="non-terminal residue" evidence="8">
    <location>
        <position position="1"/>
    </location>
</feature>
<sequence>MISSQELKLLQDPDHTDQSATAVTGYHAPLDLYPEFHRISKDPTIHTVPEGRPVNVCVGKEWYRFPSSFLLPDKLDSGCGPEPTKHNIIHFLISSSSSGLEVAAARISLNIGISKLLNANWKAL</sequence>
<protein>
    <submittedName>
        <fullName evidence="8">ALG9 mannosyltransferase</fullName>
    </submittedName>
</protein>
<keyword evidence="3" id="KW-0808">Transferase</keyword>
<name>A0A8X8BLZ7_POLSE</name>
<dbReference type="Proteomes" id="UP000886611">
    <property type="component" value="Unassembled WGS sequence"/>
</dbReference>
<evidence type="ECO:0000256" key="6">
    <source>
        <dbReference type="ARBA" id="ARBA00022989"/>
    </source>
</evidence>
<keyword evidence="4" id="KW-0812">Transmembrane</keyword>
<keyword evidence="9" id="KW-1185">Reference proteome</keyword>
<dbReference type="GO" id="GO:0005789">
    <property type="term" value="C:endoplasmic reticulum membrane"/>
    <property type="evidence" value="ECO:0007669"/>
    <property type="project" value="UniProtKB-SubCell"/>
</dbReference>